<dbReference type="PANTHER" id="PTHR43157">
    <property type="entry name" value="PHOSPHATIDYLINOSITOL-GLYCAN BIOSYNTHESIS CLASS F PROTEIN-RELATED"/>
    <property type="match status" value="1"/>
</dbReference>
<dbReference type="GO" id="GO:0016491">
    <property type="term" value="F:oxidoreductase activity"/>
    <property type="evidence" value="ECO:0007669"/>
    <property type="project" value="UniProtKB-KW"/>
</dbReference>
<dbReference type="Pfam" id="PF00106">
    <property type="entry name" value="adh_short"/>
    <property type="match status" value="1"/>
</dbReference>
<accession>A0A176K0F6</accession>
<proteinExistence type="predicted"/>
<dbReference type="PRINTS" id="PR00081">
    <property type="entry name" value="GDHRDH"/>
</dbReference>
<dbReference type="EMBL" id="JFHK01000015">
    <property type="protein sequence ID" value="OAA30082.1"/>
    <property type="molecule type" value="Genomic_DNA"/>
</dbReference>
<comment type="caution">
    <text evidence="2">The sequence shown here is derived from an EMBL/GenBank/DDBJ whole genome shotgun (WGS) entry which is preliminary data.</text>
</comment>
<name>A0A176K0F6_9BACT</name>
<gene>
    <name evidence="2" type="ORF">AT15_00790</name>
</gene>
<dbReference type="InterPro" id="IPR036291">
    <property type="entry name" value="NAD(P)-bd_dom_sf"/>
</dbReference>
<dbReference type="InterPro" id="IPR002347">
    <property type="entry name" value="SDR_fam"/>
</dbReference>
<dbReference type="STRING" id="1453497.AT15_00790"/>
<evidence type="ECO:0000256" key="1">
    <source>
        <dbReference type="ARBA" id="ARBA00023002"/>
    </source>
</evidence>
<reference evidence="2 3" key="1">
    <citation type="submission" date="2014-02" db="EMBL/GenBank/DDBJ databases">
        <title>Kosmotoga genome sequencing.</title>
        <authorList>
            <person name="Pollo S.M."/>
            <person name="Charchuk R."/>
            <person name="Nesbo C.L."/>
        </authorList>
    </citation>
    <scope>NUCLEOTIDE SEQUENCE [LARGE SCALE GENOMIC DNA]</scope>
    <source>
        <strain evidence="2 3">S304</strain>
    </source>
</reference>
<dbReference type="PANTHER" id="PTHR43157:SF73">
    <property type="entry name" value="WW DOMAIN-CONTAINING OXIDOREDUCTASE-LIKE PROTEIN"/>
    <property type="match status" value="1"/>
</dbReference>
<sequence>MMKKKSKFFKYFKEYRWSNVFAMIKNNRLDPKICNDEFTNKLVVVTGATSGIGYVTARKFASKGANLLCINRNREKSEALCEEIERDFDVSCNYELADLSKLDDIHRVARALSKLEKPIDVLIHNAGVYLTKRELTEDGLEKCFVVNYLSSFIINYLLMEKLKSQEKTRIILVNSEGYRFAAWGLKLDDLNWQKRRYSGLKSYGSAKLAQLLSMLVFDEYFKNSGVTINAMHPGAVRSNSGKDNGPFYKWFKKTFIDKNLRPADISAEALYYLGVSSEVEHISGKFFNLTTLEEPAPPAVDKEAAYELWNKSIELGRLNSNQMEGGIVGI</sequence>
<dbReference type="SUPFAM" id="SSF51735">
    <property type="entry name" value="NAD(P)-binding Rossmann-fold domains"/>
    <property type="match status" value="1"/>
</dbReference>
<keyword evidence="1" id="KW-0560">Oxidoreductase</keyword>
<dbReference type="PATRIC" id="fig|1453497.3.peg.168"/>
<organism evidence="2 3">
    <name type="scientific">Kosmotoga arenicorallina S304</name>
    <dbReference type="NCBI Taxonomy" id="1453497"/>
    <lineage>
        <taxon>Bacteria</taxon>
        <taxon>Thermotogati</taxon>
        <taxon>Thermotogota</taxon>
        <taxon>Thermotogae</taxon>
        <taxon>Kosmotogales</taxon>
        <taxon>Kosmotogaceae</taxon>
        <taxon>Kosmotoga</taxon>
    </lineage>
</organism>
<dbReference type="AlphaFoldDB" id="A0A176K0F6"/>
<keyword evidence="3" id="KW-1185">Reference proteome</keyword>
<evidence type="ECO:0000313" key="3">
    <source>
        <dbReference type="Proteomes" id="UP000077339"/>
    </source>
</evidence>
<dbReference type="Gene3D" id="3.40.50.720">
    <property type="entry name" value="NAD(P)-binding Rossmann-like Domain"/>
    <property type="match status" value="1"/>
</dbReference>
<evidence type="ECO:0000313" key="2">
    <source>
        <dbReference type="EMBL" id="OAA30082.1"/>
    </source>
</evidence>
<dbReference type="Proteomes" id="UP000077339">
    <property type="component" value="Unassembled WGS sequence"/>
</dbReference>
<protein>
    <submittedName>
        <fullName evidence="2">Short-chain dehydrogenase</fullName>
    </submittedName>
</protein>